<keyword evidence="3" id="KW-1185">Reference proteome</keyword>
<reference evidence="2 3" key="1">
    <citation type="submission" date="2024-10" db="EMBL/GenBank/DDBJ databases">
        <title>The Natural Products Discovery Center: Release of the First 8490 Sequenced Strains for Exploring Actinobacteria Biosynthetic Diversity.</title>
        <authorList>
            <person name="Kalkreuter E."/>
            <person name="Kautsar S.A."/>
            <person name="Yang D."/>
            <person name="Bader C.D."/>
            <person name="Teijaro C.N."/>
            <person name="Fluegel L."/>
            <person name="Davis C.M."/>
            <person name="Simpson J.R."/>
            <person name="Lauterbach L."/>
            <person name="Steele A.D."/>
            <person name="Gui C."/>
            <person name="Meng S."/>
            <person name="Li G."/>
            <person name="Viehrig K."/>
            <person name="Ye F."/>
            <person name="Su P."/>
            <person name="Kiefer A.F."/>
            <person name="Nichols A."/>
            <person name="Cepeda A.J."/>
            <person name="Yan W."/>
            <person name="Fan B."/>
            <person name="Jiang Y."/>
            <person name="Adhikari A."/>
            <person name="Zheng C.-J."/>
            <person name="Schuster L."/>
            <person name="Cowan T.M."/>
            <person name="Smanski M.J."/>
            <person name="Chevrette M.G."/>
            <person name="De Carvalho L.P.S."/>
            <person name="Shen B."/>
        </authorList>
    </citation>
    <scope>NUCLEOTIDE SEQUENCE [LARGE SCALE GENOMIC DNA]</scope>
    <source>
        <strain evidence="2 3">NPDC049845</strain>
    </source>
</reference>
<gene>
    <name evidence="2" type="ORF">ACIBP4_24475</name>
</gene>
<accession>A0ABW7ZSP4</accession>
<dbReference type="EMBL" id="JBITLE010000011">
    <property type="protein sequence ID" value="MFI7265443.1"/>
    <property type="molecule type" value="Genomic_DNA"/>
</dbReference>
<organism evidence="2 3">
    <name type="scientific">Micromonospora maritima</name>
    <dbReference type="NCBI Taxonomy" id="986711"/>
    <lineage>
        <taxon>Bacteria</taxon>
        <taxon>Bacillati</taxon>
        <taxon>Actinomycetota</taxon>
        <taxon>Actinomycetes</taxon>
        <taxon>Micromonosporales</taxon>
        <taxon>Micromonosporaceae</taxon>
        <taxon>Micromonospora</taxon>
    </lineage>
</organism>
<name>A0ABW7ZSP4_9ACTN</name>
<feature type="region of interest" description="Disordered" evidence="1">
    <location>
        <begin position="21"/>
        <end position="79"/>
    </location>
</feature>
<proteinExistence type="predicted"/>
<evidence type="ECO:0000313" key="2">
    <source>
        <dbReference type="EMBL" id="MFI7265443.1"/>
    </source>
</evidence>
<dbReference type="RefSeq" id="WP_396759521.1">
    <property type="nucleotide sequence ID" value="NZ_JBITLA010000012.1"/>
</dbReference>
<evidence type="ECO:0000313" key="3">
    <source>
        <dbReference type="Proteomes" id="UP001612812"/>
    </source>
</evidence>
<comment type="caution">
    <text evidence="2">The sequence shown here is derived from an EMBL/GenBank/DDBJ whole genome shotgun (WGS) entry which is preliminary data.</text>
</comment>
<protein>
    <submittedName>
        <fullName evidence="2">Uncharacterized protein</fullName>
    </submittedName>
</protein>
<sequence length="79" mass="8575">MTYGIEYVATVGPEQTAWLTNPEHFDGSSAGAENGDGTVTLTEEHRRSPRRRRSPRLSWQPGFHGTGTTSPHLPPVCAG</sequence>
<dbReference type="Proteomes" id="UP001612812">
    <property type="component" value="Unassembled WGS sequence"/>
</dbReference>
<evidence type="ECO:0000256" key="1">
    <source>
        <dbReference type="SAM" id="MobiDB-lite"/>
    </source>
</evidence>